<name>A0A150H7Y1_9MICO</name>
<dbReference type="GO" id="GO:0003755">
    <property type="term" value="F:peptidyl-prolyl cis-trans isomerase activity"/>
    <property type="evidence" value="ECO:0007669"/>
    <property type="project" value="UniProtKB-UniRule"/>
</dbReference>
<dbReference type="PATRIC" id="fig|479117.4.peg.1239"/>
<feature type="compositionally biased region" description="Basic and acidic residues" evidence="7">
    <location>
        <begin position="175"/>
        <end position="196"/>
    </location>
</feature>
<reference evidence="10 11" key="1">
    <citation type="submission" date="2016-01" db="EMBL/GenBank/DDBJ databases">
        <title>Use of Whole Genome Sequencing to ascertain that Brevibacterium massiliense (Roux, Raoult 2009) is a later heterotypic synonym of Brevibacterium ravenspurgense (Mages 2008).</title>
        <authorList>
            <person name="Bernier A.-M."/>
            <person name="Burdz T."/>
            <person name="Huynh C."/>
            <person name="Pachecho A.L."/>
            <person name="Wiebe D."/>
            <person name="Bonner C."/>
            <person name="Bernard K."/>
        </authorList>
    </citation>
    <scope>NUCLEOTIDE SEQUENCE [LARGE SCALE GENOMIC DNA]</scope>
    <source>
        <strain evidence="10 11">CCUG56047</strain>
    </source>
</reference>
<dbReference type="PROSITE" id="PS51257">
    <property type="entry name" value="PROKAR_LIPOPROTEIN"/>
    <property type="match status" value="1"/>
</dbReference>
<protein>
    <recommendedName>
        <fullName evidence="6">Peptidyl-prolyl cis-trans isomerase</fullName>
        <ecNumber evidence="6">5.2.1.8</ecNumber>
    </recommendedName>
</protein>
<dbReference type="InterPro" id="IPR001179">
    <property type="entry name" value="PPIase_FKBP_dom"/>
</dbReference>
<evidence type="ECO:0000256" key="7">
    <source>
        <dbReference type="SAM" id="MobiDB-lite"/>
    </source>
</evidence>
<keyword evidence="8" id="KW-0732">Signal</keyword>
<dbReference type="EC" id="5.2.1.8" evidence="6"/>
<dbReference type="EMBL" id="LQQC01000010">
    <property type="protein sequence ID" value="KXZ58206.1"/>
    <property type="molecule type" value="Genomic_DNA"/>
</dbReference>
<evidence type="ECO:0000256" key="1">
    <source>
        <dbReference type="ARBA" id="ARBA00000971"/>
    </source>
</evidence>
<evidence type="ECO:0000256" key="8">
    <source>
        <dbReference type="SAM" id="SignalP"/>
    </source>
</evidence>
<keyword evidence="3 5" id="KW-0697">Rotamase</keyword>
<dbReference type="PANTHER" id="PTHR43811">
    <property type="entry name" value="FKBP-TYPE PEPTIDYL-PROLYL CIS-TRANS ISOMERASE FKPA"/>
    <property type="match status" value="1"/>
</dbReference>
<evidence type="ECO:0000256" key="6">
    <source>
        <dbReference type="RuleBase" id="RU003915"/>
    </source>
</evidence>
<dbReference type="PANTHER" id="PTHR43811:SF19">
    <property type="entry name" value="39 KDA FK506-BINDING NUCLEAR PROTEIN"/>
    <property type="match status" value="1"/>
</dbReference>
<keyword evidence="4 5" id="KW-0413">Isomerase</keyword>
<feature type="compositionally biased region" description="Polar residues" evidence="7">
    <location>
        <begin position="36"/>
        <end position="52"/>
    </location>
</feature>
<feature type="compositionally biased region" description="Basic and acidic residues" evidence="7">
    <location>
        <begin position="203"/>
        <end position="212"/>
    </location>
</feature>
<dbReference type="Gene3D" id="3.10.50.40">
    <property type="match status" value="2"/>
</dbReference>
<comment type="caution">
    <text evidence="10">The sequence shown here is derived from an EMBL/GenBank/DDBJ whole genome shotgun (WGS) entry which is preliminary data.</text>
</comment>
<dbReference type="AlphaFoldDB" id="A0A150H7Y1"/>
<dbReference type="Pfam" id="PF00254">
    <property type="entry name" value="FKBP_C"/>
    <property type="match status" value="2"/>
</dbReference>
<sequence length="315" mass="33749">MSYRKGCIYVRRQVIGSAAIAALLLTGCSKGDDQTAESTATEQAQDAKTTSLDGVKVSGKQDEKPKVEFDAPFAVEKAESKVYTEGDGDVIKDGEQVTAHMTTVDGSDPKNKQTTYDQGKPSGFPMDEEQVAKELVDALVGQKVGSRVVLATPGENGPSILYVIDVVKTEELKTRAEGKELPQKKDLPQVSRDKNGKPSISKPEGDPPKKLVVEPTIEGDGPKVSKDQEVTVQYSGWLWDDSSKTFDSSWDRGQPATFPLDGVIKGWTEGLEGQKVGSQVLLIAPPDKAYGEAGSPPNIGPNKTLVFVVDILAAN</sequence>
<feature type="domain" description="PPIase FKBP-type" evidence="9">
    <location>
        <begin position="227"/>
        <end position="315"/>
    </location>
</feature>
<proteinExistence type="inferred from homology"/>
<dbReference type="InterPro" id="IPR046357">
    <property type="entry name" value="PPIase_dom_sf"/>
</dbReference>
<feature type="region of interest" description="Disordered" evidence="7">
    <location>
        <begin position="31"/>
        <end position="63"/>
    </location>
</feature>
<feature type="region of interest" description="Disordered" evidence="7">
    <location>
        <begin position="175"/>
        <end position="226"/>
    </location>
</feature>
<feature type="signal peptide" evidence="8">
    <location>
        <begin position="1"/>
        <end position="31"/>
    </location>
</feature>
<feature type="region of interest" description="Disordered" evidence="7">
    <location>
        <begin position="102"/>
        <end position="124"/>
    </location>
</feature>
<gene>
    <name evidence="10" type="primary">fkbP_1</name>
    <name evidence="10" type="ORF">Bravens_01244</name>
</gene>
<evidence type="ECO:0000256" key="3">
    <source>
        <dbReference type="ARBA" id="ARBA00023110"/>
    </source>
</evidence>
<dbReference type="SUPFAM" id="SSF54534">
    <property type="entry name" value="FKBP-like"/>
    <property type="match status" value="2"/>
</dbReference>
<evidence type="ECO:0000313" key="11">
    <source>
        <dbReference type="Proteomes" id="UP000243589"/>
    </source>
</evidence>
<organism evidence="10 11">
    <name type="scientific">Brevibacterium ravenspurgense</name>
    <dbReference type="NCBI Taxonomy" id="479117"/>
    <lineage>
        <taxon>Bacteria</taxon>
        <taxon>Bacillati</taxon>
        <taxon>Actinomycetota</taxon>
        <taxon>Actinomycetes</taxon>
        <taxon>Micrococcales</taxon>
        <taxon>Brevibacteriaceae</taxon>
        <taxon>Brevibacterium</taxon>
    </lineage>
</organism>
<dbReference type="PROSITE" id="PS50059">
    <property type="entry name" value="FKBP_PPIASE"/>
    <property type="match status" value="1"/>
</dbReference>
<evidence type="ECO:0000256" key="5">
    <source>
        <dbReference type="PROSITE-ProRule" id="PRU00277"/>
    </source>
</evidence>
<evidence type="ECO:0000256" key="4">
    <source>
        <dbReference type="ARBA" id="ARBA00023235"/>
    </source>
</evidence>
<feature type="chain" id="PRO_5007562427" description="Peptidyl-prolyl cis-trans isomerase" evidence="8">
    <location>
        <begin position="32"/>
        <end position="315"/>
    </location>
</feature>
<evidence type="ECO:0000313" key="10">
    <source>
        <dbReference type="EMBL" id="KXZ58206.1"/>
    </source>
</evidence>
<dbReference type="RefSeq" id="WP_244878127.1">
    <property type="nucleotide sequence ID" value="NZ_LQQC01000010.1"/>
</dbReference>
<accession>A0A150H7Y1</accession>
<evidence type="ECO:0000256" key="2">
    <source>
        <dbReference type="ARBA" id="ARBA00006577"/>
    </source>
</evidence>
<evidence type="ECO:0000259" key="9">
    <source>
        <dbReference type="PROSITE" id="PS50059"/>
    </source>
</evidence>
<comment type="similarity">
    <text evidence="2 6">Belongs to the FKBP-type PPIase family.</text>
</comment>
<dbReference type="Proteomes" id="UP000243589">
    <property type="component" value="Unassembled WGS sequence"/>
</dbReference>
<comment type="catalytic activity">
    <reaction evidence="1 5 6">
        <text>[protein]-peptidylproline (omega=180) = [protein]-peptidylproline (omega=0)</text>
        <dbReference type="Rhea" id="RHEA:16237"/>
        <dbReference type="Rhea" id="RHEA-COMP:10747"/>
        <dbReference type="Rhea" id="RHEA-COMP:10748"/>
        <dbReference type="ChEBI" id="CHEBI:83833"/>
        <dbReference type="ChEBI" id="CHEBI:83834"/>
        <dbReference type="EC" id="5.2.1.8"/>
    </reaction>
</comment>
<keyword evidence="11" id="KW-1185">Reference proteome</keyword>